<feature type="domain" description="Glycosyl transferase family 1" evidence="1">
    <location>
        <begin position="56"/>
        <end position="211"/>
    </location>
</feature>
<dbReference type="Pfam" id="PF00534">
    <property type="entry name" value="Glycos_transf_1"/>
    <property type="match status" value="1"/>
</dbReference>
<accession>A0A5K7YX11</accession>
<proteinExistence type="predicted"/>
<sequence length="247" mass="26830">MLWLIKNPYPMADRIIAISKDVKTSLERVGVDSCRMVVIHNFIDHRVIDGSKGPTLPIPQDKRVIISEGRLVEQKDFPSLLRAFAIVRLALDARLVIIGEGPLRKQLERLAGRLKVAGDVLFTGWLANPFGADPQASVFVLCSRYEGFGNVIVEAMACGLPVICTDSPGGPAEILGNGAFGKLVGVGDVREIADSILEVLIDPVVQETMRRQSLIRANAYRVETLAPRYLEGLDASPAPGLLPSPEI</sequence>
<dbReference type="OrthoDB" id="9790710at2"/>
<dbReference type="CDD" id="cd03811">
    <property type="entry name" value="GT4_GT28_WabH-like"/>
    <property type="match status" value="1"/>
</dbReference>
<evidence type="ECO:0000259" key="2">
    <source>
        <dbReference type="Pfam" id="PF13439"/>
    </source>
</evidence>
<dbReference type="Gene3D" id="3.40.50.2000">
    <property type="entry name" value="Glycogen Phosphorylase B"/>
    <property type="match status" value="2"/>
</dbReference>
<name>A0A5K7YX11_9BACT</name>
<evidence type="ECO:0000313" key="3">
    <source>
        <dbReference type="EMBL" id="BBO71631.1"/>
    </source>
</evidence>
<gene>
    <name evidence="3" type="ORF">DSCA_55610</name>
</gene>
<evidence type="ECO:0000313" key="4">
    <source>
        <dbReference type="Proteomes" id="UP000427906"/>
    </source>
</evidence>
<evidence type="ECO:0000259" key="1">
    <source>
        <dbReference type="Pfam" id="PF00534"/>
    </source>
</evidence>
<dbReference type="InterPro" id="IPR028098">
    <property type="entry name" value="Glyco_trans_4-like_N"/>
</dbReference>
<keyword evidence="4" id="KW-1185">Reference proteome</keyword>
<dbReference type="GO" id="GO:0016757">
    <property type="term" value="F:glycosyltransferase activity"/>
    <property type="evidence" value="ECO:0007669"/>
    <property type="project" value="InterPro"/>
</dbReference>
<reference evidence="3 4" key="1">
    <citation type="submission" date="2019-11" db="EMBL/GenBank/DDBJ databases">
        <title>Comparative genomics of hydrocarbon-degrading Desulfosarcina strains.</title>
        <authorList>
            <person name="Watanabe M."/>
            <person name="Kojima H."/>
            <person name="Fukui M."/>
        </authorList>
    </citation>
    <scope>NUCLEOTIDE SEQUENCE [LARGE SCALE GENOMIC DNA]</scope>
    <source>
        <strain evidence="3 4">PL12</strain>
    </source>
</reference>
<dbReference type="PANTHER" id="PTHR45947:SF3">
    <property type="entry name" value="SULFOQUINOVOSYL TRANSFERASE SQD2"/>
    <property type="match status" value="1"/>
</dbReference>
<dbReference type="KEGG" id="dalk:DSCA_55610"/>
<dbReference type="InterPro" id="IPR050194">
    <property type="entry name" value="Glycosyltransferase_grp1"/>
</dbReference>
<dbReference type="PANTHER" id="PTHR45947">
    <property type="entry name" value="SULFOQUINOVOSYL TRANSFERASE SQD2"/>
    <property type="match status" value="1"/>
</dbReference>
<dbReference type="AlphaFoldDB" id="A0A5K7YX11"/>
<dbReference type="InterPro" id="IPR001296">
    <property type="entry name" value="Glyco_trans_1"/>
</dbReference>
<dbReference type="EMBL" id="AP021874">
    <property type="protein sequence ID" value="BBO71631.1"/>
    <property type="molecule type" value="Genomic_DNA"/>
</dbReference>
<organism evidence="3 4">
    <name type="scientific">Desulfosarcina alkanivorans</name>
    <dbReference type="NCBI Taxonomy" id="571177"/>
    <lineage>
        <taxon>Bacteria</taxon>
        <taxon>Pseudomonadati</taxon>
        <taxon>Thermodesulfobacteriota</taxon>
        <taxon>Desulfobacteria</taxon>
        <taxon>Desulfobacterales</taxon>
        <taxon>Desulfosarcinaceae</taxon>
        <taxon>Desulfosarcina</taxon>
    </lineage>
</organism>
<dbReference type="Pfam" id="PF13439">
    <property type="entry name" value="Glyco_transf_4"/>
    <property type="match status" value="1"/>
</dbReference>
<dbReference type="SUPFAM" id="SSF53756">
    <property type="entry name" value="UDP-Glycosyltransferase/glycogen phosphorylase"/>
    <property type="match status" value="1"/>
</dbReference>
<dbReference type="Proteomes" id="UP000427906">
    <property type="component" value="Chromosome"/>
</dbReference>
<protein>
    <submittedName>
        <fullName evidence="3">Uncharacterized protein</fullName>
    </submittedName>
</protein>
<feature type="domain" description="Glycosyltransferase subfamily 4-like N-terminal" evidence="2">
    <location>
        <begin position="3"/>
        <end position="45"/>
    </location>
</feature>